<evidence type="ECO:0000313" key="1">
    <source>
        <dbReference type="Proteomes" id="UP000095286"/>
    </source>
</evidence>
<evidence type="ECO:0000313" key="2">
    <source>
        <dbReference type="WBParaSite" id="RSKR_0000320700.1"/>
    </source>
</evidence>
<proteinExistence type="predicted"/>
<name>A0AC35TRM4_9BILA</name>
<accession>A0AC35TRM4</accession>
<dbReference type="Proteomes" id="UP000095286">
    <property type="component" value="Unplaced"/>
</dbReference>
<dbReference type="WBParaSite" id="RSKR_0000320700.1">
    <property type="protein sequence ID" value="RSKR_0000320700.1"/>
    <property type="gene ID" value="RSKR_0000320700"/>
</dbReference>
<organism evidence="1 2">
    <name type="scientific">Rhabditophanes sp. KR3021</name>
    <dbReference type="NCBI Taxonomy" id="114890"/>
    <lineage>
        <taxon>Eukaryota</taxon>
        <taxon>Metazoa</taxon>
        <taxon>Ecdysozoa</taxon>
        <taxon>Nematoda</taxon>
        <taxon>Chromadorea</taxon>
        <taxon>Rhabditida</taxon>
        <taxon>Tylenchina</taxon>
        <taxon>Panagrolaimomorpha</taxon>
        <taxon>Strongyloidoidea</taxon>
        <taxon>Alloionematidae</taxon>
        <taxon>Rhabditophanes</taxon>
    </lineage>
</organism>
<reference evidence="2" key="1">
    <citation type="submission" date="2016-11" db="UniProtKB">
        <authorList>
            <consortium name="WormBaseParasite"/>
        </authorList>
    </citation>
    <scope>IDENTIFICATION</scope>
    <source>
        <strain evidence="2">KR3021</strain>
    </source>
</reference>
<sequence>MDSYNCPNKRIGCFLATIARHENRSDNGTITFKNEAHIIRLDKGNMVTDKMSVKVVCFFDTRNKINSEAFFKKCIGRFREDTFLLMVNLDKIFGEAITGENYAVLGPDGRFVPDLSFFNVTLSPGDYEHFYPYIMDYLRTRTDILYVPKVAGYNFIQDFQEGAGIYVQVIQNLDTNIGKVLRVWDGTKPKQKASSISPSAVTSQETKFWFHRESLNHIKNDAAKKTAECFGLTECDFCIDILINPEVRENILKECKTGDWLYMKGVSGHHEEEAYYFSIATTEGLEVQLYSNDAVNMISNALVLAIQQKRSYWRHLYKLEPCLQEYLPDDNITKQPNARARKHPGENCKYSDNRPRDSDRRHSATKKRRSLSRSISPTNHYSDKRPSARETPRNNDRREKSVKYDKSGDYGRRYERKQRPRDPRKTPERYTRPRTKSPTISGGSEGELTRREGTVLLVKQCLLDLPEVVDGRNDENATIEAEKSTRDGEETLTHGAELSGGESVEIGNEKADSAIKGIDESTEDSECIRDNSDPQDLVAPESPKVDVPHKSTVVTSENNNTLRSEQTKYDSTDTFPSDLTGLVKQYIQAHKQEVTLLAPIKSNEELVIGFDYRMESPKFLSYKMDFNQISNTMVNRETEMDLINVVKHYLDSKSFYLQNKFFTCKKRGSLVVRVRLMLPSPYKCFGDTKVKIYLKCDVVEDS</sequence>
<protein>
    <submittedName>
        <fullName evidence="2">Peptidylprolyl isomerase</fullName>
    </submittedName>
</protein>